<dbReference type="Proteomes" id="UP000199663">
    <property type="component" value="Unassembled WGS sequence"/>
</dbReference>
<name>A0A1H3LSJ0_9BACT</name>
<accession>A0A1H3LSJ0</accession>
<dbReference type="RefSeq" id="WP_019596590.1">
    <property type="nucleotide sequence ID" value="NZ_FNQC01000002.1"/>
</dbReference>
<proteinExistence type="predicted"/>
<reference evidence="2 3" key="1">
    <citation type="submission" date="2016-10" db="EMBL/GenBank/DDBJ databases">
        <authorList>
            <person name="Varghese N."/>
            <person name="Submissions S."/>
        </authorList>
    </citation>
    <scope>NUCLEOTIDE SEQUENCE [LARGE SCALE GENOMIC DNA]</scope>
    <source>
        <strain evidence="2 3">DSM 17997</strain>
    </source>
</reference>
<sequence length="217" mass="23562">MKSFTLLFFLFILLIGCQRKDERSDNSDLDKTSKDTLNSTEKPNILPDSALKPANEKPILALTSNALQLVILLTGSTREISFGMPLDQMVALMDQVLELEVSNVGLNGECGAGPLTMATLSNGLTLVFQEDKTKNEWVFEGWYLGEVANSKATLTTIAGIGIGSTRAEMEDVTIIEVFESSLGQEFSTESGLYGVFSGTGKDAKITDLWSGISCIFR</sequence>
<feature type="region of interest" description="Disordered" evidence="1">
    <location>
        <begin position="22"/>
        <end position="48"/>
    </location>
</feature>
<dbReference type="PROSITE" id="PS51257">
    <property type="entry name" value="PROKAR_LIPOPROTEIN"/>
    <property type="match status" value="1"/>
</dbReference>
<evidence type="ECO:0000313" key="2">
    <source>
        <dbReference type="EMBL" id="SDY67361.1"/>
    </source>
</evidence>
<evidence type="ECO:0000313" key="3">
    <source>
        <dbReference type="Proteomes" id="UP000199663"/>
    </source>
</evidence>
<comment type="caution">
    <text evidence="2">The sequence shown here is derived from an EMBL/GenBank/DDBJ whole genome shotgun (WGS) entry which is preliminary data.</text>
</comment>
<dbReference type="EMBL" id="FNQC01000002">
    <property type="protein sequence ID" value="SDY67361.1"/>
    <property type="molecule type" value="Genomic_DNA"/>
</dbReference>
<keyword evidence="3" id="KW-1185">Reference proteome</keyword>
<feature type="compositionally biased region" description="Basic and acidic residues" evidence="1">
    <location>
        <begin position="22"/>
        <end position="34"/>
    </location>
</feature>
<organism evidence="2 3">
    <name type="scientific">Rhodonellum ikkaensis</name>
    <dbReference type="NCBI Taxonomy" id="336829"/>
    <lineage>
        <taxon>Bacteria</taxon>
        <taxon>Pseudomonadati</taxon>
        <taxon>Bacteroidota</taxon>
        <taxon>Cytophagia</taxon>
        <taxon>Cytophagales</taxon>
        <taxon>Cytophagaceae</taxon>
        <taxon>Rhodonellum</taxon>
    </lineage>
</organism>
<evidence type="ECO:0000256" key="1">
    <source>
        <dbReference type="SAM" id="MobiDB-lite"/>
    </source>
</evidence>
<gene>
    <name evidence="2" type="ORF">SAMN05444412_102188</name>
</gene>
<protein>
    <submittedName>
        <fullName evidence="2">Uncharacterized protein</fullName>
    </submittedName>
</protein>